<dbReference type="KEGG" id="amic:Ami3637_14665"/>
<organism evidence="1 2">
    <name type="scientific">Aminipila terrae</name>
    <dbReference type="NCBI Taxonomy" id="2697030"/>
    <lineage>
        <taxon>Bacteria</taxon>
        <taxon>Bacillati</taxon>
        <taxon>Bacillota</taxon>
        <taxon>Clostridia</taxon>
        <taxon>Peptostreptococcales</taxon>
        <taxon>Anaerovoracaceae</taxon>
        <taxon>Aminipila</taxon>
    </lineage>
</organism>
<gene>
    <name evidence="1" type="ORF">Ami3637_14665</name>
</gene>
<proteinExistence type="predicted"/>
<accession>A0A6P1MHC2</accession>
<dbReference type="RefSeq" id="WP_162363217.1">
    <property type="nucleotide sequence ID" value="NZ_CP047591.1"/>
</dbReference>
<reference evidence="1 2" key="1">
    <citation type="submission" date="2020-01" db="EMBL/GenBank/DDBJ databases">
        <title>Genomic analysis of Aminipila sp. CBA3637.</title>
        <authorList>
            <person name="Kim Y.B."/>
            <person name="Roh S.W."/>
        </authorList>
    </citation>
    <scope>NUCLEOTIDE SEQUENCE [LARGE SCALE GENOMIC DNA]</scope>
    <source>
        <strain evidence="1 2">CBA3637</strain>
    </source>
</reference>
<protein>
    <submittedName>
        <fullName evidence="1">Uncharacterized protein</fullName>
    </submittedName>
</protein>
<keyword evidence="2" id="KW-1185">Reference proteome</keyword>
<evidence type="ECO:0000313" key="1">
    <source>
        <dbReference type="EMBL" id="QHI73452.1"/>
    </source>
</evidence>
<name>A0A6P1MHC2_9FIRM</name>
<evidence type="ECO:0000313" key="2">
    <source>
        <dbReference type="Proteomes" id="UP000463883"/>
    </source>
</evidence>
<sequence length="100" mass="12137">MDIILSFKCAFENDRQKNYEIRFESVLCHMHTSERFTPKMFDSYDTLVSLEESEWLDNLKILNSRDFDFWKPKHFVIYFDGSGQYQFIAREFVVSEKEVE</sequence>
<dbReference type="Proteomes" id="UP000463883">
    <property type="component" value="Chromosome"/>
</dbReference>
<dbReference type="EMBL" id="CP047591">
    <property type="protein sequence ID" value="QHI73452.1"/>
    <property type="molecule type" value="Genomic_DNA"/>
</dbReference>
<dbReference type="AlphaFoldDB" id="A0A6P1MHC2"/>